<dbReference type="Proteomes" id="UP001595796">
    <property type="component" value="Unassembled WGS sequence"/>
</dbReference>
<dbReference type="EMBL" id="JBHSJF010000006">
    <property type="protein sequence ID" value="MFC5069213.1"/>
    <property type="molecule type" value="Genomic_DNA"/>
</dbReference>
<dbReference type="Gene3D" id="3.40.50.720">
    <property type="entry name" value="NAD(P)-binding Rossmann-like Domain"/>
    <property type="match status" value="1"/>
</dbReference>
<gene>
    <name evidence="3" type="ORF">ACFPFW_14445</name>
</gene>
<proteinExistence type="inferred from homology"/>
<comment type="similarity">
    <text evidence="1">Belongs to the short-chain dehydrogenases/reductases (SDR) family.</text>
</comment>
<dbReference type="GO" id="GO:0016491">
    <property type="term" value="F:oxidoreductase activity"/>
    <property type="evidence" value="ECO:0007669"/>
    <property type="project" value="UniProtKB-KW"/>
</dbReference>
<name>A0ABV9Z5U7_9HYPH</name>
<dbReference type="PANTHER" id="PTHR43639:SF1">
    <property type="entry name" value="SHORT-CHAIN DEHYDROGENASE_REDUCTASE FAMILY PROTEIN"/>
    <property type="match status" value="1"/>
</dbReference>
<dbReference type="PRINTS" id="PR00081">
    <property type="entry name" value="GDHRDH"/>
</dbReference>
<evidence type="ECO:0000256" key="1">
    <source>
        <dbReference type="ARBA" id="ARBA00006484"/>
    </source>
</evidence>
<protein>
    <submittedName>
        <fullName evidence="3">SDR family NAD(P)-dependent oxidoreductase</fullName>
        <ecNumber evidence="3">1.1.1.-</ecNumber>
    </submittedName>
</protein>
<dbReference type="Pfam" id="PF13561">
    <property type="entry name" value="adh_short_C2"/>
    <property type="match status" value="1"/>
</dbReference>
<sequence length="237" mass="25031">MRTEQKVAIVTGASQGIGAAIVEAYRKDGFAVVANSRSIKPSQDDGVVAVPGNIGDREVAALVVKTAIERFGRIDTLINNAGIFIGKPFTDYTPDDFANVLDVNVRGFFHVTQLAVPQMLRQGSGHIVQITTALVDQPMTALPSGLAALTKGGLDAVTRSLAIEYARSGIRVNAVAPGIIKTPMNPPETHAALGALHPVGRMGEVRDVVDAIRYLEQASFVTGETLNVDGGQHAGHW</sequence>
<keyword evidence="4" id="KW-1185">Reference proteome</keyword>
<keyword evidence="2 3" id="KW-0560">Oxidoreductase</keyword>
<dbReference type="SUPFAM" id="SSF51735">
    <property type="entry name" value="NAD(P)-binding Rossmann-fold domains"/>
    <property type="match status" value="1"/>
</dbReference>
<dbReference type="InterPro" id="IPR036291">
    <property type="entry name" value="NAD(P)-bd_dom_sf"/>
</dbReference>
<dbReference type="PRINTS" id="PR00080">
    <property type="entry name" value="SDRFAMILY"/>
</dbReference>
<dbReference type="PANTHER" id="PTHR43639">
    <property type="entry name" value="OXIDOREDUCTASE, SHORT-CHAIN DEHYDROGENASE/REDUCTASE FAMILY (AFU_ORTHOLOGUE AFUA_5G02870)"/>
    <property type="match status" value="1"/>
</dbReference>
<dbReference type="CDD" id="cd05233">
    <property type="entry name" value="SDR_c"/>
    <property type="match status" value="1"/>
</dbReference>
<evidence type="ECO:0000313" key="3">
    <source>
        <dbReference type="EMBL" id="MFC5069213.1"/>
    </source>
</evidence>
<dbReference type="InterPro" id="IPR002347">
    <property type="entry name" value="SDR_fam"/>
</dbReference>
<organism evidence="3 4">
    <name type="scientific">Flaviflagellibacter deserti</name>
    <dbReference type="NCBI Taxonomy" id="2267266"/>
    <lineage>
        <taxon>Bacteria</taxon>
        <taxon>Pseudomonadati</taxon>
        <taxon>Pseudomonadota</taxon>
        <taxon>Alphaproteobacteria</taxon>
        <taxon>Hyphomicrobiales</taxon>
        <taxon>Flaviflagellibacter</taxon>
    </lineage>
</organism>
<accession>A0ABV9Z5U7</accession>
<comment type="caution">
    <text evidence="3">The sequence shown here is derived from an EMBL/GenBank/DDBJ whole genome shotgun (WGS) entry which is preliminary data.</text>
</comment>
<evidence type="ECO:0000256" key="2">
    <source>
        <dbReference type="ARBA" id="ARBA00023002"/>
    </source>
</evidence>
<dbReference type="RefSeq" id="WP_114957665.1">
    <property type="nucleotide sequence ID" value="NZ_JBHSJF010000006.1"/>
</dbReference>
<reference evidence="4" key="1">
    <citation type="journal article" date="2019" name="Int. J. Syst. Evol. Microbiol.">
        <title>The Global Catalogue of Microorganisms (GCM) 10K type strain sequencing project: providing services to taxonomists for standard genome sequencing and annotation.</title>
        <authorList>
            <consortium name="The Broad Institute Genomics Platform"/>
            <consortium name="The Broad Institute Genome Sequencing Center for Infectious Disease"/>
            <person name="Wu L."/>
            <person name="Ma J."/>
        </authorList>
    </citation>
    <scope>NUCLEOTIDE SEQUENCE [LARGE SCALE GENOMIC DNA]</scope>
    <source>
        <strain evidence="4">CGMCC 1.16444</strain>
    </source>
</reference>
<dbReference type="EC" id="1.1.1.-" evidence="3"/>
<evidence type="ECO:0000313" key="4">
    <source>
        <dbReference type="Proteomes" id="UP001595796"/>
    </source>
</evidence>